<dbReference type="OrthoDB" id="7335480at2"/>
<dbReference type="RefSeq" id="WP_059140233.1">
    <property type="nucleotide sequence ID" value="NZ_KQ130623.1"/>
</dbReference>
<dbReference type="Pfam" id="PF05728">
    <property type="entry name" value="UPF0227"/>
    <property type="match status" value="1"/>
</dbReference>
<proteinExistence type="predicted"/>
<gene>
    <name evidence="1" type="ORF">X560_2567</name>
</gene>
<keyword evidence="2" id="KW-1185">Reference proteome</keyword>
<dbReference type="PATRIC" id="fig|1430899.3.peg.2619"/>
<organism evidence="1 2">
    <name type="scientific">Listeria fleischmannii 1991</name>
    <dbReference type="NCBI Taxonomy" id="1430899"/>
    <lineage>
        <taxon>Bacteria</taxon>
        <taxon>Bacillati</taxon>
        <taxon>Bacillota</taxon>
        <taxon>Bacilli</taxon>
        <taxon>Bacillales</taxon>
        <taxon>Listeriaceae</taxon>
        <taxon>Listeria</taxon>
    </lineage>
</organism>
<protein>
    <recommendedName>
        <fullName evidence="3">Two component regulator three Y domain-containing protein</fullName>
    </recommendedName>
</protein>
<evidence type="ECO:0008006" key="3">
    <source>
        <dbReference type="Google" id="ProtNLM"/>
    </source>
</evidence>
<reference evidence="1 2" key="1">
    <citation type="journal article" date="2015" name="Genome Biol. Evol.">
        <title>Comparative Genomics of Listeria Sensu Lato: Genus-Wide Differences in Evolutionary Dynamics and the Progressive Gain of Complex, Potentially Pathogenicity-Related Traits through Lateral Gene Transfer.</title>
        <authorList>
            <person name="Chiara M."/>
            <person name="Caruso M."/>
            <person name="D'Erchia A.M."/>
            <person name="Manzari C."/>
            <person name="Fraccalvieri R."/>
            <person name="Goffredo E."/>
            <person name="Latorre L."/>
            <person name="Miccolupo A."/>
            <person name="Padalino I."/>
            <person name="Santagada G."/>
            <person name="Chiocco D."/>
            <person name="Pesole G."/>
            <person name="Horner D.S."/>
            <person name="Parisi A."/>
        </authorList>
    </citation>
    <scope>NUCLEOTIDE SEQUENCE [LARGE SCALE GENOMIC DNA]</scope>
    <source>
        <strain evidence="1 2">1991</strain>
    </source>
</reference>
<accession>A0A0J8GAM5</accession>
<dbReference type="Proteomes" id="UP000052258">
    <property type="component" value="Unassembled WGS sequence"/>
</dbReference>
<dbReference type="InterPro" id="IPR029058">
    <property type="entry name" value="AB_hydrolase_fold"/>
</dbReference>
<comment type="caution">
    <text evidence="1">The sequence shown here is derived from an EMBL/GenBank/DDBJ whole genome shotgun (WGS) entry which is preliminary data.</text>
</comment>
<name>A0A0J8GAM5_9LIST</name>
<dbReference type="InterPro" id="IPR008886">
    <property type="entry name" value="UPF0227/Esterase_YqiA"/>
</dbReference>
<sequence length="253" mass="29853">MKKELRRWMRKGYFYIKQKRQKMSNGITLTFYMKENTESEDLLVIYSALPVKGSSVYNYVRTLDDVNCNKLYILDDFGENRAGVFYLGENGTMDVRDAVKELITNIQKNKKIQHTFFSGTSKGGFAALYLGIDMQVDKIIVGSPIVKVKHFLQDTEEKRAVYRGITGEKEKYEYNHLLLQRIQEQQFDGEIYLQYSELEEIYENQIDELVETLEKNKYTLSKENGMYSKHLDTRFFFPMYLRKIFNTSDRNGV</sequence>
<evidence type="ECO:0000313" key="2">
    <source>
        <dbReference type="Proteomes" id="UP000052258"/>
    </source>
</evidence>
<dbReference type="EMBL" id="AZHO01000038">
    <property type="protein sequence ID" value="KMT57869.1"/>
    <property type="molecule type" value="Genomic_DNA"/>
</dbReference>
<dbReference type="AlphaFoldDB" id="A0A0J8GAM5"/>
<dbReference type="SUPFAM" id="SSF53474">
    <property type="entry name" value="alpha/beta-Hydrolases"/>
    <property type="match status" value="1"/>
</dbReference>
<dbReference type="Gene3D" id="3.40.50.1820">
    <property type="entry name" value="alpha/beta hydrolase"/>
    <property type="match status" value="1"/>
</dbReference>
<evidence type="ECO:0000313" key="1">
    <source>
        <dbReference type="EMBL" id="KMT57869.1"/>
    </source>
</evidence>